<accession>A0A0L0WCH5</accession>
<dbReference type="GO" id="GO:0005524">
    <property type="term" value="F:ATP binding"/>
    <property type="evidence" value="ECO:0007669"/>
    <property type="project" value="UniProtKB-KW"/>
</dbReference>
<dbReference type="AlphaFoldDB" id="A0A0L0WCH5"/>
<dbReference type="InterPro" id="IPR037171">
    <property type="entry name" value="NagB/RpiA_transferase-like"/>
</dbReference>
<evidence type="ECO:0000256" key="4">
    <source>
        <dbReference type="PIRSR" id="PIRSR006806-1"/>
    </source>
</evidence>
<dbReference type="GO" id="GO:0009396">
    <property type="term" value="P:folic acid-containing compound biosynthetic process"/>
    <property type="evidence" value="ECO:0007669"/>
    <property type="project" value="TreeGrafter"/>
</dbReference>
<comment type="similarity">
    <text evidence="1 5">Belongs to the 5-formyltetrahydrofolate cyclo-ligase family.</text>
</comment>
<comment type="catalytic activity">
    <reaction evidence="5">
        <text>(6S)-5-formyl-5,6,7,8-tetrahydrofolate + ATP = (6R)-5,10-methenyltetrahydrofolate + ADP + phosphate</text>
        <dbReference type="Rhea" id="RHEA:10488"/>
        <dbReference type="ChEBI" id="CHEBI:30616"/>
        <dbReference type="ChEBI" id="CHEBI:43474"/>
        <dbReference type="ChEBI" id="CHEBI:57455"/>
        <dbReference type="ChEBI" id="CHEBI:57457"/>
        <dbReference type="ChEBI" id="CHEBI:456216"/>
        <dbReference type="EC" id="6.3.3.2"/>
    </reaction>
</comment>
<comment type="caution">
    <text evidence="6">The sequence shown here is derived from an EMBL/GenBank/DDBJ whole genome shotgun (WGS) entry which is preliminary data.</text>
</comment>
<comment type="cofactor">
    <cofactor evidence="5">
        <name>Mg(2+)</name>
        <dbReference type="ChEBI" id="CHEBI:18420"/>
    </cofactor>
</comment>
<keyword evidence="7" id="KW-1185">Reference proteome</keyword>
<feature type="binding site" evidence="4">
    <location>
        <position position="54"/>
    </location>
    <ligand>
        <name>substrate</name>
    </ligand>
</feature>
<dbReference type="PANTHER" id="PTHR23407">
    <property type="entry name" value="ATPASE INHIBITOR/5-FORMYLTETRAHYDROFOLATE CYCLO-LIGASE"/>
    <property type="match status" value="1"/>
</dbReference>
<keyword evidence="3 4" id="KW-0067">ATP-binding</keyword>
<evidence type="ECO:0000313" key="6">
    <source>
        <dbReference type="EMBL" id="KNF09167.1"/>
    </source>
</evidence>
<organism evidence="6 7">
    <name type="scientific">Gottschalkia purinilytica</name>
    <name type="common">Clostridium purinilyticum</name>
    <dbReference type="NCBI Taxonomy" id="1503"/>
    <lineage>
        <taxon>Bacteria</taxon>
        <taxon>Bacillati</taxon>
        <taxon>Bacillota</taxon>
        <taxon>Tissierellia</taxon>
        <taxon>Tissierellales</taxon>
        <taxon>Gottschalkiaceae</taxon>
        <taxon>Gottschalkia</taxon>
    </lineage>
</organism>
<dbReference type="GO" id="GO:0030272">
    <property type="term" value="F:5-formyltetrahydrofolate cyclo-ligase activity"/>
    <property type="evidence" value="ECO:0007669"/>
    <property type="project" value="UniProtKB-EC"/>
</dbReference>
<dbReference type="InterPro" id="IPR024185">
    <property type="entry name" value="FTHF_cligase-like_sf"/>
</dbReference>
<feature type="binding site" evidence="4">
    <location>
        <begin position="3"/>
        <end position="7"/>
    </location>
    <ligand>
        <name>ATP</name>
        <dbReference type="ChEBI" id="CHEBI:30616"/>
    </ligand>
</feature>
<dbReference type="Proteomes" id="UP000037267">
    <property type="component" value="Unassembled WGS sequence"/>
</dbReference>
<dbReference type="Gene3D" id="3.40.50.10420">
    <property type="entry name" value="NagB/RpiA/CoA transferase-like"/>
    <property type="match status" value="1"/>
</dbReference>
<dbReference type="EMBL" id="LGSS01000004">
    <property type="protein sequence ID" value="KNF09167.1"/>
    <property type="molecule type" value="Genomic_DNA"/>
</dbReference>
<dbReference type="GO" id="GO:0046872">
    <property type="term" value="F:metal ion binding"/>
    <property type="evidence" value="ECO:0007669"/>
    <property type="project" value="UniProtKB-KW"/>
</dbReference>
<keyword evidence="5" id="KW-0479">Metal-binding</keyword>
<dbReference type="GO" id="GO:0035999">
    <property type="term" value="P:tetrahydrofolate interconversion"/>
    <property type="evidence" value="ECO:0007669"/>
    <property type="project" value="TreeGrafter"/>
</dbReference>
<dbReference type="PANTHER" id="PTHR23407:SF1">
    <property type="entry name" value="5-FORMYLTETRAHYDROFOLATE CYCLO-LIGASE"/>
    <property type="match status" value="1"/>
</dbReference>
<feature type="binding site" evidence="4">
    <location>
        <begin position="134"/>
        <end position="142"/>
    </location>
    <ligand>
        <name>ATP</name>
        <dbReference type="ChEBI" id="CHEBI:30616"/>
    </ligand>
</feature>
<name>A0A0L0WCH5_GOTPU</name>
<dbReference type="PIRSF" id="PIRSF006806">
    <property type="entry name" value="FTHF_cligase"/>
    <property type="match status" value="1"/>
</dbReference>
<keyword evidence="2 4" id="KW-0547">Nucleotide-binding</keyword>
<evidence type="ECO:0000256" key="2">
    <source>
        <dbReference type="ARBA" id="ARBA00022741"/>
    </source>
</evidence>
<proteinExistence type="inferred from homology"/>
<reference evidence="7" key="1">
    <citation type="submission" date="2015-07" db="EMBL/GenBank/DDBJ databases">
        <title>Draft genome sequence of the purine-degrading Gottschalkia purinilyticum DSM 1384 (formerly Clostridium purinilyticum).</title>
        <authorList>
            <person name="Poehlein A."/>
            <person name="Schiel-Bengelsdorf B."/>
            <person name="Bengelsdorf F.R."/>
            <person name="Daniel R."/>
            <person name="Duerre P."/>
        </authorList>
    </citation>
    <scope>NUCLEOTIDE SEQUENCE [LARGE SCALE GENOMIC DNA]</scope>
    <source>
        <strain evidence="7">DSM 1384</strain>
    </source>
</reference>
<feature type="binding site" evidence="4">
    <location>
        <position position="49"/>
    </location>
    <ligand>
        <name>substrate</name>
    </ligand>
</feature>
<dbReference type="Pfam" id="PF01812">
    <property type="entry name" value="5-FTHF_cyc-lig"/>
    <property type="match status" value="1"/>
</dbReference>
<evidence type="ECO:0000256" key="1">
    <source>
        <dbReference type="ARBA" id="ARBA00010638"/>
    </source>
</evidence>
<evidence type="ECO:0000256" key="3">
    <source>
        <dbReference type="ARBA" id="ARBA00022840"/>
    </source>
</evidence>
<protein>
    <recommendedName>
        <fullName evidence="5">5-formyltetrahydrofolate cyclo-ligase</fullName>
        <ecNumber evidence="5">6.3.3.2</ecNumber>
    </recommendedName>
</protein>
<dbReference type="OrthoDB" id="9801938at2"/>
<dbReference type="EC" id="6.3.3.2" evidence="5"/>
<gene>
    <name evidence="6" type="ORF">CLPU_4c02130</name>
</gene>
<keyword evidence="5" id="KW-0460">Magnesium</keyword>
<keyword evidence="6" id="KW-0436">Ligase</keyword>
<dbReference type="NCBIfam" id="TIGR02727">
    <property type="entry name" value="MTHFS_bact"/>
    <property type="match status" value="1"/>
</dbReference>
<dbReference type="STRING" id="1503.CLPU_4c02130"/>
<dbReference type="SUPFAM" id="SSF100950">
    <property type="entry name" value="NagB/RpiA/CoA transferase-like"/>
    <property type="match status" value="1"/>
</dbReference>
<evidence type="ECO:0000313" key="7">
    <source>
        <dbReference type="Proteomes" id="UP000037267"/>
    </source>
</evidence>
<dbReference type="PATRIC" id="fig|1503.3.peg.2443"/>
<evidence type="ECO:0000256" key="5">
    <source>
        <dbReference type="RuleBase" id="RU361279"/>
    </source>
</evidence>
<dbReference type="RefSeq" id="WP_050354736.1">
    <property type="nucleotide sequence ID" value="NZ_LGSS01000004.1"/>
</dbReference>
<sequence>MDKNTLRKEILSQRKAMSLEEVNKKSDQVTDLLLSSEYYKNAKNIMAYIDFRNEVKTERLIKTALKDKKNIIIPISVVETRQLILSQLLDYDNELESGTYGILEPKKEFIREVEPSCIDLVLIPGVAFDRRGFRIGYGAGYYDRFLEKVDKSAPKIALSFELQMVSNAFEGPHDFPVDSIITENEVIICKR</sequence>
<dbReference type="InterPro" id="IPR002698">
    <property type="entry name" value="FTHF_cligase"/>
</dbReference>